<reference evidence="1 2" key="1">
    <citation type="submission" date="2019-04" db="EMBL/GenBank/DDBJ databases">
        <title>Pedobacter sp. RP-1-16 sp. nov., isolated from Arctic soil.</title>
        <authorList>
            <person name="Dahal R.H."/>
            <person name="Kim D.-U."/>
        </authorList>
    </citation>
    <scope>NUCLEOTIDE SEQUENCE [LARGE SCALE GENOMIC DNA]</scope>
    <source>
        <strain evidence="1 2">RP-1-16</strain>
    </source>
</reference>
<name>A0A4U1GN17_9SPHI</name>
<dbReference type="Proteomes" id="UP000309594">
    <property type="component" value="Unassembled WGS sequence"/>
</dbReference>
<evidence type="ECO:0000313" key="1">
    <source>
        <dbReference type="EMBL" id="TKC65424.1"/>
    </source>
</evidence>
<evidence type="ECO:0000313" key="2">
    <source>
        <dbReference type="Proteomes" id="UP000309594"/>
    </source>
</evidence>
<gene>
    <name evidence="1" type="ORF">FBD94_02405</name>
</gene>
<comment type="caution">
    <text evidence="1">The sequence shown here is derived from an EMBL/GenBank/DDBJ whole genome shotgun (WGS) entry which is preliminary data.</text>
</comment>
<dbReference type="EMBL" id="SWDX01000001">
    <property type="protein sequence ID" value="TKC65424.1"/>
    <property type="molecule type" value="Genomic_DNA"/>
</dbReference>
<dbReference type="AlphaFoldDB" id="A0A4U1GN17"/>
<protein>
    <submittedName>
        <fullName evidence="1">Uncharacterized protein</fullName>
    </submittedName>
</protein>
<proteinExistence type="predicted"/>
<sequence>MIDKLCRKINFTGSTFNFQNSPLFWKDRVDDITYCLDIAEKVDISKKAYLGDESLVLLFAIYSRLRLEPFKCREEQKTALHCFDKLLDILSIRNKALEAMGNVLN</sequence>
<dbReference type="RefSeq" id="WP_136878927.1">
    <property type="nucleotide sequence ID" value="NZ_SWDX01000001.1"/>
</dbReference>
<accession>A0A4U1GN17</accession>
<organism evidence="1 2">
    <name type="scientific">Pedobacter hiemivivus</name>
    <dbReference type="NCBI Taxonomy" id="2530454"/>
    <lineage>
        <taxon>Bacteria</taxon>
        <taxon>Pseudomonadati</taxon>
        <taxon>Bacteroidota</taxon>
        <taxon>Sphingobacteriia</taxon>
        <taxon>Sphingobacteriales</taxon>
        <taxon>Sphingobacteriaceae</taxon>
        <taxon>Pedobacter</taxon>
    </lineage>
</organism>